<dbReference type="Gene3D" id="2.60.120.10">
    <property type="entry name" value="Jelly Rolls"/>
    <property type="match status" value="1"/>
</dbReference>
<gene>
    <name evidence="2" type="ORF">H663_014060</name>
</gene>
<proteinExistence type="predicted"/>
<dbReference type="Proteomes" id="UP000037507">
    <property type="component" value="Unassembled WGS sequence"/>
</dbReference>
<accession>A0A2T7UBD7</accession>
<keyword evidence="3" id="KW-1185">Reference proteome</keyword>
<dbReference type="SUPFAM" id="SSF51182">
    <property type="entry name" value="RmlC-like cupins"/>
    <property type="match status" value="1"/>
</dbReference>
<evidence type="ECO:0000313" key="2">
    <source>
        <dbReference type="EMBL" id="PVE42009.1"/>
    </source>
</evidence>
<organism evidence="2 3">
    <name type="scientific">Limnohabitans planktonicus II-D5</name>
    <dbReference type="NCBI Taxonomy" id="1293045"/>
    <lineage>
        <taxon>Bacteria</taxon>
        <taxon>Pseudomonadati</taxon>
        <taxon>Pseudomonadota</taxon>
        <taxon>Betaproteobacteria</taxon>
        <taxon>Burkholderiales</taxon>
        <taxon>Comamonadaceae</taxon>
        <taxon>Limnohabitans</taxon>
    </lineage>
</organism>
<comment type="caution">
    <text evidence="2">The sequence shown here is derived from an EMBL/GenBank/DDBJ whole genome shotgun (WGS) entry which is preliminary data.</text>
</comment>
<feature type="domain" description="ChrR-like cupin" evidence="1">
    <location>
        <begin position="36"/>
        <end position="137"/>
    </location>
</feature>
<evidence type="ECO:0000313" key="3">
    <source>
        <dbReference type="Proteomes" id="UP000037507"/>
    </source>
</evidence>
<reference evidence="2" key="1">
    <citation type="submission" date="2017-04" db="EMBL/GenBank/DDBJ databases">
        <title>Unexpected and diverse lifestyles within the genus Limnohabitans.</title>
        <authorList>
            <person name="Kasalicky V."/>
            <person name="Mehrshad M."/>
            <person name="Andrei S.-A."/>
            <person name="Salcher M."/>
            <person name="Kratochvilova H."/>
            <person name="Simek K."/>
            <person name="Ghai R."/>
        </authorList>
    </citation>
    <scope>NUCLEOTIDE SEQUENCE [LARGE SCALE GENOMIC DNA]</scope>
    <source>
        <strain evidence="2">II-D5</strain>
    </source>
</reference>
<dbReference type="Pfam" id="PF12973">
    <property type="entry name" value="Cupin_7"/>
    <property type="match status" value="1"/>
</dbReference>
<protein>
    <submittedName>
        <fullName evidence="2">Cupin</fullName>
    </submittedName>
</protein>
<dbReference type="InterPro" id="IPR011051">
    <property type="entry name" value="RmlC_Cupin_sf"/>
</dbReference>
<name>A0A2T7UBD7_9BURK</name>
<dbReference type="RefSeq" id="WP_053169218.1">
    <property type="nucleotide sequence ID" value="NZ_LFYT02000020.1"/>
</dbReference>
<dbReference type="CDD" id="cd20302">
    <property type="entry name" value="cupin_DAD"/>
    <property type="match status" value="1"/>
</dbReference>
<dbReference type="AlphaFoldDB" id="A0A2T7UBD7"/>
<sequence>MTLVSSPAAAGDDRLPYAKPQPWGMAPDMVVHDVQTDDERLWAPIAPGIWSRPLHLNVTGGFYVHLLKVKRSGLLQRHRHSGMVHAHVLRGKWLYLEHDWVAEEGSYVFEPPGETHTLVVPDDCQDMVTMFTVHGALMYVDTQGNATGYDDVFTRIEKYRAHFEAVGLGADYVKTFMR</sequence>
<dbReference type="STRING" id="1293045.H663_01845"/>
<dbReference type="InterPro" id="IPR014710">
    <property type="entry name" value="RmlC-like_jellyroll"/>
</dbReference>
<evidence type="ECO:0000259" key="1">
    <source>
        <dbReference type="Pfam" id="PF12973"/>
    </source>
</evidence>
<dbReference type="EMBL" id="LFYT02000020">
    <property type="protein sequence ID" value="PVE42009.1"/>
    <property type="molecule type" value="Genomic_DNA"/>
</dbReference>
<dbReference type="InterPro" id="IPR025979">
    <property type="entry name" value="ChrR-like_cupin_dom"/>
</dbReference>
<dbReference type="OrthoDB" id="564955at2"/>